<reference evidence="1 2" key="1">
    <citation type="submission" date="2021-03" db="EMBL/GenBank/DDBJ databases">
        <title>Sequencing the genomes of 1000 actinobacteria strains.</title>
        <authorList>
            <person name="Klenk H.-P."/>
        </authorList>
    </citation>
    <scope>NUCLEOTIDE SEQUENCE [LARGE SCALE GENOMIC DNA]</scope>
    <source>
        <strain evidence="1 2">DSM 46670</strain>
    </source>
</reference>
<organism evidence="1 2">
    <name type="scientific">Kibdelosporangium banguiense</name>
    <dbReference type="NCBI Taxonomy" id="1365924"/>
    <lineage>
        <taxon>Bacteria</taxon>
        <taxon>Bacillati</taxon>
        <taxon>Actinomycetota</taxon>
        <taxon>Actinomycetes</taxon>
        <taxon>Pseudonocardiales</taxon>
        <taxon>Pseudonocardiaceae</taxon>
        <taxon>Kibdelosporangium</taxon>
    </lineage>
</organism>
<sequence length="103" mass="11647">MNLLPVKIFQTIAAFKRRHRHDWRATDVELGVYVATAGMYWFSVTLSCKCSETRVRSYLDSWVTLKLAQMGVRDEGYQPTALKLAYQMRDDIEGVTLDGGGAA</sequence>
<dbReference type="EMBL" id="JAGINW010000001">
    <property type="protein sequence ID" value="MBP2322669.1"/>
    <property type="molecule type" value="Genomic_DNA"/>
</dbReference>
<keyword evidence="2" id="KW-1185">Reference proteome</keyword>
<proteinExistence type="predicted"/>
<name>A0ABS4TE91_9PSEU</name>
<evidence type="ECO:0000313" key="2">
    <source>
        <dbReference type="Proteomes" id="UP001519332"/>
    </source>
</evidence>
<protein>
    <submittedName>
        <fullName evidence="1">Uncharacterized protein</fullName>
    </submittedName>
</protein>
<evidence type="ECO:0000313" key="1">
    <source>
        <dbReference type="EMBL" id="MBP2322669.1"/>
    </source>
</evidence>
<dbReference type="Proteomes" id="UP001519332">
    <property type="component" value="Unassembled WGS sequence"/>
</dbReference>
<gene>
    <name evidence="1" type="ORF">JOF56_003054</name>
</gene>
<accession>A0ABS4TE91</accession>
<comment type="caution">
    <text evidence="1">The sequence shown here is derived from an EMBL/GenBank/DDBJ whole genome shotgun (WGS) entry which is preliminary data.</text>
</comment>